<dbReference type="InterPro" id="IPR032710">
    <property type="entry name" value="NTF2-like_dom_sf"/>
</dbReference>
<proteinExistence type="predicted"/>
<dbReference type="GO" id="GO:0000156">
    <property type="term" value="F:phosphorelay response regulator activity"/>
    <property type="evidence" value="ECO:0007669"/>
    <property type="project" value="InterPro"/>
</dbReference>
<dbReference type="SMART" id="SM00850">
    <property type="entry name" value="LytTR"/>
    <property type="match status" value="1"/>
</dbReference>
<dbReference type="PROSITE" id="PS50930">
    <property type="entry name" value="HTH_LYTTR"/>
    <property type="match status" value="1"/>
</dbReference>
<dbReference type="GO" id="GO:0003677">
    <property type="term" value="F:DNA binding"/>
    <property type="evidence" value="ECO:0007669"/>
    <property type="project" value="InterPro"/>
</dbReference>
<evidence type="ECO:0000313" key="3">
    <source>
        <dbReference type="Proteomes" id="UP000184526"/>
    </source>
</evidence>
<gene>
    <name evidence="2" type="ORF">SAMN02745196_02646</name>
</gene>
<dbReference type="Gene3D" id="2.40.50.1020">
    <property type="entry name" value="LytTr DNA-binding domain"/>
    <property type="match status" value="1"/>
</dbReference>
<dbReference type="RefSeq" id="WP_072832483.1">
    <property type="nucleotide sequence ID" value="NZ_FQXP01000011.1"/>
</dbReference>
<name>A0A1M5Y4U7_9CLOT</name>
<evidence type="ECO:0000259" key="1">
    <source>
        <dbReference type="PROSITE" id="PS50930"/>
    </source>
</evidence>
<protein>
    <submittedName>
        <fullName evidence="2">Transcriptional regulator, LytTR family</fullName>
    </submittedName>
</protein>
<reference evidence="2 3" key="1">
    <citation type="submission" date="2016-11" db="EMBL/GenBank/DDBJ databases">
        <authorList>
            <person name="Jaros S."/>
            <person name="Januszkiewicz K."/>
            <person name="Wedrychowicz H."/>
        </authorList>
    </citation>
    <scope>NUCLEOTIDE SEQUENCE [LARGE SCALE GENOMIC DNA]</scope>
    <source>
        <strain evidence="2 3">DSM 3089</strain>
    </source>
</reference>
<dbReference type="EMBL" id="FQXP01000011">
    <property type="protein sequence ID" value="SHI06834.1"/>
    <property type="molecule type" value="Genomic_DNA"/>
</dbReference>
<dbReference type="STRING" id="1121306.SAMN02745196_02646"/>
<keyword evidence="3" id="KW-1185">Reference proteome</keyword>
<dbReference type="SUPFAM" id="SSF54427">
    <property type="entry name" value="NTF2-like"/>
    <property type="match status" value="1"/>
</dbReference>
<sequence>MSKHIFTEQEIIEKTRTVLHGFYSRDISTVVDFMDEHCVWIGTYDSQYTYGKEAFIRETQSESKELPVQILQEEYALIFREKKYTAVYGRYTVAGEQADGIVLLAKVRLTFVWKQVEDSLLAVHIHCSDSRDVPLQYESFKIEELSENLGWFEYLRQIDTQNHHAERILLKDIRGLIHTLLPIEILYAVSNDKESTIYTGSGSFITKYSLRELEERCPFLLRIHRSYLVHATYVAGIQRYTLTLHNGTIIPISKERYMSVKRILSEN</sequence>
<dbReference type="Pfam" id="PF04397">
    <property type="entry name" value="LytTR"/>
    <property type="match status" value="1"/>
</dbReference>
<accession>A0A1M5Y4U7</accession>
<dbReference type="OrthoDB" id="1938965at2"/>
<dbReference type="Proteomes" id="UP000184526">
    <property type="component" value="Unassembled WGS sequence"/>
</dbReference>
<evidence type="ECO:0000313" key="2">
    <source>
        <dbReference type="EMBL" id="SHI06834.1"/>
    </source>
</evidence>
<dbReference type="PANTHER" id="PTHR37299">
    <property type="entry name" value="TRANSCRIPTIONAL REGULATOR-RELATED"/>
    <property type="match status" value="1"/>
</dbReference>
<organism evidence="2 3">
    <name type="scientific">Clostridium collagenovorans DSM 3089</name>
    <dbReference type="NCBI Taxonomy" id="1121306"/>
    <lineage>
        <taxon>Bacteria</taxon>
        <taxon>Bacillati</taxon>
        <taxon>Bacillota</taxon>
        <taxon>Clostridia</taxon>
        <taxon>Eubacteriales</taxon>
        <taxon>Clostridiaceae</taxon>
        <taxon>Clostridium</taxon>
    </lineage>
</organism>
<dbReference type="InterPro" id="IPR046947">
    <property type="entry name" value="LytR-like"/>
</dbReference>
<dbReference type="AlphaFoldDB" id="A0A1M5Y4U7"/>
<dbReference type="Gene3D" id="3.10.450.50">
    <property type="match status" value="1"/>
</dbReference>
<dbReference type="PANTHER" id="PTHR37299:SF1">
    <property type="entry name" value="STAGE 0 SPORULATION PROTEIN A HOMOLOG"/>
    <property type="match status" value="1"/>
</dbReference>
<feature type="domain" description="HTH LytTR-type" evidence="1">
    <location>
        <begin position="168"/>
        <end position="266"/>
    </location>
</feature>
<dbReference type="InterPro" id="IPR007492">
    <property type="entry name" value="LytTR_DNA-bd_dom"/>
</dbReference>